<keyword evidence="2" id="KW-0067">ATP-binding</keyword>
<reference evidence="2" key="1">
    <citation type="journal article" date="2021" name="Proc. Natl. Acad. Sci. U.S.A.">
        <title>A Catalog of Tens of Thousands of Viruses from Human Metagenomes Reveals Hidden Associations with Chronic Diseases.</title>
        <authorList>
            <person name="Tisza M.J."/>
            <person name="Buck C.B."/>
        </authorList>
    </citation>
    <scope>NUCLEOTIDE SEQUENCE</scope>
    <source>
        <strain evidence="2">Ct0Wl9</strain>
    </source>
</reference>
<dbReference type="Pfam" id="PF03796">
    <property type="entry name" value="DnaB_C"/>
    <property type="match status" value="1"/>
</dbReference>
<dbReference type="InterPro" id="IPR036185">
    <property type="entry name" value="DNA_heli_DnaB-like_N_sf"/>
</dbReference>
<evidence type="ECO:0000313" key="2">
    <source>
        <dbReference type="EMBL" id="DAF59652.1"/>
    </source>
</evidence>
<accession>A0A8S5T8I2</accession>
<dbReference type="GO" id="GO:0005524">
    <property type="term" value="F:ATP binding"/>
    <property type="evidence" value="ECO:0007669"/>
    <property type="project" value="InterPro"/>
</dbReference>
<dbReference type="PANTHER" id="PTHR30153">
    <property type="entry name" value="REPLICATIVE DNA HELICASE DNAB"/>
    <property type="match status" value="1"/>
</dbReference>
<dbReference type="PANTHER" id="PTHR30153:SF2">
    <property type="entry name" value="REPLICATIVE DNA HELICASE"/>
    <property type="match status" value="1"/>
</dbReference>
<keyword evidence="2" id="KW-0547">Nucleotide-binding</keyword>
<sequence>MISGKYNLSKFDFEPMEFHLRLYQATFSLAKHGAKSIDAISIYNLTENKPSIKQLFDQNNLIDFVDTIKQLTNIDNIDLYYQEVRKNSILRKYRDSGFDISRFEGNVESYTIKDVVDYFDGLQIGVKKQFFVDKNIIEAKTGDGFEKIKEEFKAEPMYGATTFSKYLNEAARGWLRGQLSLYSIGSGLGKSTIGLYNLVLVCCPYIWDDKQNQYIKNPCYQHSAGLYIQFEMDIDREITPKIVASISGVPTYHILNGQYEEGEEARVDRAIEILHESEIYTVTMPSFTTSTIETYIRDYVINKQVGFVVYDYITEGPSISSDIASQNKVQTRSDQVLSGLASKLKDLAVEYNVAILTFSQVNANAYNQEILDASCSAGSRSMQNKCDVAGIIMPPRKQELEVCDMMMEKYGGNSKIKPNRIIHLYKVRFGSYEQGIKIWLYLDLNTGHVTDCFVTTKYNQPYDISKTNLIYRE</sequence>
<dbReference type="SUPFAM" id="SSF52540">
    <property type="entry name" value="P-loop containing nucleoside triphosphate hydrolases"/>
    <property type="match status" value="1"/>
</dbReference>
<organism evidence="2">
    <name type="scientific">Siphoviridae sp. ct0Wl9</name>
    <dbReference type="NCBI Taxonomy" id="2827763"/>
    <lineage>
        <taxon>Viruses</taxon>
        <taxon>Duplodnaviria</taxon>
        <taxon>Heunggongvirae</taxon>
        <taxon>Uroviricota</taxon>
        <taxon>Caudoviricetes</taxon>
    </lineage>
</organism>
<dbReference type="InterPro" id="IPR007694">
    <property type="entry name" value="DNA_helicase_DnaB-like_C"/>
</dbReference>
<proteinExistence type="predicted"/>
<keyword evidence="2" id="KW-0347">Helicase</keyword>
<dbReference type="Gene3D" id="3.40.50.300">
    <property type="entry name" value="P-loop containing nucleotide triphosphate hydrolases"/>
    <property type="match status" value="1"/>
</dbReference>
<dbReference type="GO" id="GO:0006260">
    <property type="term" value="P:DNA replication"/>
    <property type="evidence" value="ECO:0007669"/>
    <property type="project" value="InterPro"/>
</dbReference>
<dbReference type="InterPro" id="IPR027417">
    <property type="entry name" value="P-loop_NTPase"/>
</dbReference>
<feature type="domain" description="SF4 helicase" evidence="1">
    <location>
        <begin position="161"/>
        <end position="368"/>
    </location>
</feature>
<name>A0A8S5T8I2_9CAUD</name>
<dbReference type="SUPFAM" id="SSF48024">
    <property type="entry name" value="N-terminal domain of DnaB helicase"/>
    <property type="match status" value="1"/>
</dbReference>
<dbReference type="EMBL" id="BK032775">
    <property type="protein sequence ID" value="DAF59652.1"/>
    <property type="molecule type" value="Genomic_DNA"/>
</dbReference>
<dbReference type="GO" id="GO:0003678">
    <property type="term" value="F:DNA helicase activity"/>
    <property type="evidence" value="ECO:0007669"/>
    <property type="project" value="InterPro"/>
</dbReference>
<protein>
    <submittedName>
        <fullName evidence="2">Replicative helicase</fullName>
    </submittedName>
</protein>
<keyword evidence="2" id="KW-0378">Hydrolase</keyword>
<evidence type="ECO:0000259" key="1">
    <source>
        <dbReference type="Pfam" id="PF03796"/>
    </source>
</evidence>